<reference evidence="3" key="1">
    <citation type="journal article" date="2008" name="J. Bacteriol.">
        <title>Genome sequence of the fish pathogen Renibacterium salmoninarum suggests reductive evolution away from an environmental Arthrobacter ancestor.</title>
        <authorList>
            <person name="Wiens G.D."/>
            <person name="Rockey D.D."/>
            <person name="Wu Z."/>
            <person name="Chang J."/>
            <person name="Levy R."/>
            <person name="Crane S."/>
            <person name="Chen D.S."/>
            <person name="Capri G.R."/>
            <person name="Burnett J.R."/>
            <person name="Sudheesh P.S."/>
            <person name="Schipma M.J."/>
            <person name="Burd H."/>
            <person name="Bhattacharyya A."/>
            <person name="Rhodes L.D."/>
            <person name="Kaul R."/>
            <person name="Strom M.S."/>
        </authorList>
    </citation>
    <scope>NUCLEOTIDE SEQUENCE [LARGE SCALE GENOMIC DNA]</scope>
    <source>
        <strain evidence="3">ATCC 33209 / DSM 20767 / JCM 11484 / NBRC 15589 / NCIMB 2235</strain>
    </source>
</reference>
<feature type="domain" description="Glyoxalase-like" evidence="1">
    <location>
        <begin position="147"/>
        <end position="201"/>
    </location>
</feature>
<dbReference type="SUPFAM" id="SSF54593">
    <property type="entry name" value="Glyoxalase/Bleomycin resistance protein/Dihydroxybiphenyl dioxygenase"/>
    <property type="match status" value="1"/>
</dbReference>
<evidence type="ECO:0000259" key="1">
    <source>
        <dbReference type="Pfam" id="PF18029"/>
    </source>
</evidence>
<sequence length="204" mass="22343">MPHTLGVACAMTSDLAALCFDAHRPAQLARFWSELLGRKIGVYSEDEVELLPGAASEFPIRFFPTQEQKQGQNRAHFDLTSSSLEEQEQIVARALELGAKHIDVGQLPEEEHVVLADPESNEFCVIEPGNDFLAGCGVLGALAGDGSQEAGYFWSKVLGWPLVWDEDQETAIQSPRGGAKLTWGGPPLMPRTHTDRLHFDCSGR</sequence>
<dbReference type="InterPro" id="IPR029068">
    <property type="entry name" value="Glyas_Bleomycin-R_OHBP_Dase"/>
</dbReference>
<evidence type="ECO:0000313" key="3">
    <source>
        <dbReference type="Proteomes" id="UP000002007"/>
    </source>
</evidence>
<dbReference type="HOGENOM" id="CLU_092691_1_0_11"/>
<dbReference type="InterPro" id="IPR041581">
    <property type="entry name" value="Glyoxalase_6"/>
</dbReference>
<dbReference type="AlphaFoldDB" id="A9WPE2"/>
<keyword evidence="3" id="KW-1185">Reference proteome</keyword>
<dbReference type="KEGG" id="rsa:RSal33209_1161"/>
<dbReference type="Pfam" id="PF18029">
    <property type="entry name" value="Glyoxalase_6"/>
    <property type="match status" value="2"/>
</dbReference>
<dbReference type="PANTHER" id="PTHR35908">
    <property type="entry name" value="HYPOTHETICAL FUSION PROTEIN"/>
    <property type="match status" value="1"/>
</dbReference>
<dbReference type="EMBL" id="CP000910">
    <property type="protein sequence ID" value="ABY22899.1"/>
    <property type="molecule type" value="Genomic_DNA"/>
</dbReference>
<dbReference type="STRING" id="288705.RSal33209_1161"/>
<protein>
    <recommendedName>
        <fullName evidence="1">Glyoxalase-like domain-containing protein</fullName>
    </recommendedName>
</protein>
<dbReference type="Gene3D" id="3.10.180.10">
    <property type="entry name" value="2,3-Dihydroxybiphenyl 1,2-Dioxygenase, domain 1"/>
    <property type="match status" value="1"/>
</dbReference>
<gene>
    <name evidence="2" type="ordered locus">RSal33209_1161</name>
</gene>
<feature type="domain" description="Glyoxalase-like" evidence="1">
    <location>
        <begin position="18"/>
        <end position="126"/>
    </location>
</feature>
<dbReference type="eggNOG" id="COG0346">
    <property type="taxonomic scope" value="Bacteria"/>
</dbReference>
<dbReference type="PANTHER" id="PTHR35908:SF1">
    <property type="entry name" value="CONSERVED PROTEIN"/>
    <property type="match status" value="1"/>
</dbReference>
<proteinExistence type="predicted"/>
<dbReference type="Proteomes" id="UP000002007">
    <property type="component" value="Chromosome"/>
</dbReference>
<organism evidence="2 3">
    <name type="scientific">Renibacterium salmoninarum (strain ATCC 33209 / DSM 20767 / JCM 11484 / NBRC 15589 / NCIMB 2235)</name>
    <dbReference type="NCBI Taxonomy" id="288705"/>
    <lineage>
        <taxon>Bacteria</taxon>
        <taxon>Bacillati</taxon>
        <taxon>Actinomycetota</taxon>
        <taxon>Actinomycetes</taxon>
        <taxon>Micrococcales</taxon>
        <taxon>Micrococcaceae</taxon>
        <taxon>Renibacterium</taxon>
    </lineage>
</organism>
<name>A9WPE2_RENSM</name>
<evidence type="ECO:0000313" key="2">
    <source>
        <dbReference type="EMBL" id="ABY22899.1"/>
    </source>
</evidence>
<accession>A9WPE2</accession>